<comment type="caution">
    <text evidence="1">The sequence shown here is derived from an EMBL/GenBank/DDBJ whole genome shotgun (WGS) entry which is preliminary data.</text>
</comment>
<dbReference type="EMBL" id="WLZY01000002">
    <property type="protein sequence ID" value="NDL57278.1"/>
    <property type="molecule type" value="Genomic_DNA"/>
</dbReference>
<gene>
    <name evidence="1" type="ORF">F7O44_09370</name>
</gene>
<dbReference type="Proteomes" id="UP000460435">
    <property type="component" value="Unassembled WGS sequence"/>
</dbReference>
<protein>
    <submittedName>
        <fullName evidence="1">Uncharacterized protein</fullName>
    </submittedName>
</protein>
<organism evidence="1 2">
    <name type="scientific">Phytoactinopolyspora mesophila</name>
    <dbReference type="NCBI Taxonomy" id="2650750"/>
    <lineage>
        <taxon>Bacteria</taxon>
        <taxon>Bacillati</taxon>
        <taxon>Actinomycetota</taxon>
        <taxon>Actinomycetes</taxon>
        <taxon>Jiangellales</taxon>
        <taxon>Jiangellaceae</taxon>
        <taxon>Phytoactinopolyspora</taxon>
    </lineage>
</organism>
<evidence type="ECO:0000313" key="1">
    <source>
        <dbReference type="EMBL" id="NDL57278.1"/>
    </source>
</evidence>
<proteinExistence type="predicted"/>
<dbReference type="RefSeq" id="WP_162449934.1">
    <property type="nucleotide sequence ID" value="NZ_WLZY01000002.1"/>
</dbReference>
<dbReference type="AlphaFoldDB" id="A0A7K3M4C4"/>
<accession>A0A7K3M4C4</accession>
<keyword evidence="2" id="KW-1185">Reference proteome</keyword>
<sequence>MGVDESGQQDPAFRIENLDTGARRTCDDLVEEPVADHDRVRVEYTLTVEDDGVGHGEIRRIRFGGSSRCGRGAAGLGTG</sequence>
<evidence type="ECO:0000313" key="2">
    <source>
        <dbReference type="Proteomes" id="UP000460435"/>
    </source>
</evidence>
<reference evidence="1 2" key="1">
    <citation type="submission" date="2019-11" db="EMBL/GenBank/DDBJ databases">
        <authorList>
            <person name="Li X.-J."/>
            <person name="Feng X.-M."/>
        </authorList>
    </citation>
    <scope>NUCLEOTIDE SEQUENCE [LARGE SCALE GENOMIC DNA]</scope>
    <source>
        <strain evidence="1 2">XMNu-373</strain>
    </source>
</reference>
<name>A0A7K3M4C4_9ACTN</name>